<evidence type="ECO:0000256" key="2">
    <source>
        <dbReference type="ARBA" id="ARBA00007769"/>
    </source>
</evidence>
<evidence type="ECO:0000313" key="18">
    <source>
        <dbReference type="EMBL" id="SFC07932.1"/>
    </source>
</evidence>
<keyword evidence="9" id="KW-0560">Oxidoreductase</keyword>
<evidence type="ECO:0000256" key="3">
    <source>
        <dbReference type="ARBA" id="ARBA00011738"/>
    </source>
</evidence>
<protein>
    <recommendedName>
        <fullName evidence="4 11">Isocitrate dehydrogenase (NADP(+))</fullName>
        <ecNumber evidence="4 11">1.1.1.42</ecNumber>
    </recommendedName>
</protein>
<dbReference type="GO" id="GO:0046872">
    <property type="term" value="F:metal ion binding"/>
    <property type="evidence" value="ECO:0007669"/>
    <property type="project" value="UniProtKB-KW"/>
</dbReference>
<feature type="binding site" evidence="13">
    <location>
        <position position="392"/>
    </location>
    <ligand>
        <name>NADP(+)</name>
        <dbReference type="ChEBI" id="CHEBI:58349"/>
    </ligand>
</feature>
<feature type="modified residue" description="N6-succinyllysine" evidence="16">
    <location>
        <position position="101"/>
    </location>
</feature>
<dbReference type="GO" id="GO:0004450">
    <property type="term" value="F:isocitrate dehydrogenase (NADP+) activity"/>
    <property type="evidence" value="ECO:0007669"/>
    <property type="project" value="UniProtKB-UniRule"/>
</dbReference>
<dbReference type="PANTHER" id="PTHR43504:SF1">
    <property type="entry name" value="ISOCITRATE DEHYDROGENASE [NADP]"/>
    <property type="match status" value="1"/>
</dbReference>
<dbReference type="SMART" id="SM01329">
    <property type="entry name" value="Iso_dh"/>
    <property type="match status" value="1"/>
</dbReference>
<dbReference type="SUPFAM" id="SSF53659">
    <property type="entry name" value="Isocitrate/Isopropylmalate dehydrogenase-like"/>
    <property type="match status" value="1"/>
</dbReference>
<keyword evidence="10 14" id="KW-0464">Manganese</keyword>
<dbReference type="RefSeq" id="WP_091980340.1">
    <property type="nucleotide sequence ID" value="NZ_FOLO01000004.1"/>
</dbReference>
<dbReference type="Proteomes" id="UP000198862">
    <property type="component" value="Unassembled WGS sequence"/>
</dbReference>
<reference evidence="18 19" key="1">
    <citation type="submission" date="2016-10" db="EMBL/GenBank/DDBJ databases">
        <authorList>
            <person name="de Groot N.N."/>
        </authorList>
    </citation>
    <scope>NUCLEOTIDE SEQUENCE [LARGE SCALE GENOMIC DNA]</scope>
    <source>
        <strain evidence="18 19">DSM 6059</strain>
    </source>
</reference>
<feature type="binding site" evidence="12">
    <location>
        <position position="120"/>
    </location>
    <ligand>
        <name>D-threo-isocitrate</name>
        <dbReference type="ChEBI" id="CHEBI:15562"/>
    </ligand>
</feature>
<evidence type="ECO:0000256" key="1">
    <source>
        <dbReference type="ARBA" id="ARBA00001936"/>
    </source>
</evidence>
<dbReference type="NCBIfam" id="TIGR00183">
    <property type="entry name" value="prok_nadp_idh"/>
    <property type="match status" value="1"/>
</dbReference>
<feature type="domain" description="Isopropylmalate dehydrogenase-like" evidence="17">
    <location>
        <begin position="30"/>
        <end position="413"/>
    </location>
</feature>
<feature type="binding site" evidence="12">
    <location>
        <position position="154"/>
    </location>
    <ligand>
        <name>D-threo-isocitrate</name>
        <dbReference type="ChEBI" id="CHEBI:15562"/>
    </ligand>
</feature>
<comment type="subunit">
    <text evidence="3">Homodimer.</text>
</comment>
<comment type="cofactor">
    <cofactor evidence="14">
        <name>Mg(2+)</name>
        <dbReference type="ChEBI" id="CHEBI:18420"/>
    </cofactor>
    <cofactor evidence="14">
        <name>Mn(2+)</name>
        <dbReference type="ChEBI" id="CHEBI:29035"/>
    </cofactor>
    <text evidence="14">Binds 1 Mg(2+) or Mn(2+) ion per subunit.</text>
</comment>
<dbReference type="GO" id="GO:0006099">
    <property type="term" value="P:tricarboxylic acid cycle"/>
    <property type="evidence" value="ECO:0007669"/>
    <property type="project" value="UniProtKB-UniRule"/>
</dbReference>
<evidence type="ECO:0000313" key="19">
    <source>
        <dbReference type="Proteomes" id="UP000198862"/>
    </source>
</evidence>
<keyword evidence="8 13" id="KW-0521">NADP</keyword>
<evidence type="ECO:0000256" key="8">
    <source>
        <dbReference type="ARBA" id="ARBA00022857"/>
    </source>
</evidence>
<evidence type="ECO:0000256" key="4">
    <source>
        <dbReference type="ARBA" id="ARBA00013013"/>
    </source>
</evidence>
<gene>
    <name evidence="18" type="ORF">SAMN02745724_00858</name>
</gene>
<feature type="site" description="Critical for catalysis" evidence="15">
    <location>
        <position position="161"/>
    </location>
</feature>
<dbReference type="InterPro" id="IPR024084">
    <property type="entry name" value="IsoPropMal-DH-like_dom"/>
</dbReference>
<dbReference type="PANTHER" id="PTHR43504">
    <property type="entry name" value="ISOCITRATE DEHYDROGENASE [NADP]"/>
    <property type="match status" value="1"/>
</dbReference>
<evidence type="ECO:0000256" key="11">
    <source>
        <dbReference type="NCBIfam" id="TIGR00183"/>
    </source>
</evidence>
<evidence type="ECO:0000256" key="13">
    <source>
        <dbReference type="PIRSR" id="PIRSR604439-2"/>
    </source>
</evidence>
<dbReference type="NCBIfam" id="NF005425">
    <property type="entry name" value="PRK07006.1"/>
    <property type="match status" value="1"/>
</dbReference>
<evidence type="ECO:0000256" key="16">
    <source>
        <dbReference type="PIRSR" id="PIRSR604439-5"/>
    </source>
</evidence>
<feature type="binding site" evidence="13">
    <location>
        <position position="353"/>
    </location>
    <ligand>
        <name>NADP(+)</name>
        <dbReference type="ChEBI" id="CHEBI:58349"/>
    </ligand>
</feature>
<evidence type="ECO:0000259" key="17">
    <source>
        <dbReference type="SMART" id="SM01329"/>
    </source>
</evidence>
<keyword evidence="7 14" id="KW-0460">Magnesium</keyword>
<keyword evidence="6" id="KW-0479">Metal-binding</keyword>
<dbReference type="AlphaFoldDB" id="A0A1I1G9G4"/>
<feature type="site" description="Critical for catalysis" evidence="15">
    <location>
        <position position="231"/>
    </location>
</feature>
<proteinExistence type="inferred from homology"/>
<evidence type="ECO:0000256" key="7">
    <source>
        <dbReference type="ARBA" id="ARBA00022842"/>
    </source>
</evidence>
<evidence type="ECO:0000256" key="9">
    <source>
        <dbReference type="ARBA" id="ARBA00023002"/>
    </source>
</evidence>
<sequence>MHYQHIRVPETGSKITVNADGTLAVPNNPIIAYIEGDGVGVDITPVMLDVVNAAVAKAYGNKNKIHWMEVFNGEKAAQMYDGDWFPQETLEAVRDHCVAIKGPLTTPIGGGFRSLNVALRQEMDLYVNMRPVKWFKGVPSPLKNPEKTNMVVFRDNSEDIYSGIEFKAGSVDSEKLIEFLQYEMGVTRIRFSENCGIGIKHISEEGSKRLIRQAINFALLNNRESVTLVHKGNIMKFTEGAFKQWGYQIAKDEFGAIMHENGRWMTIKHKKSENNLIIKDVIADSMLQQIILRPQMYDVIATMNLNGDFIADALAAQVGGVGIAPGANLNDELAFFEPTHGTVPKFAGLDKVNPSSILLCAQMMLEHIGWHEAAQLISRGLEGAIATKKVTYDFASLIDGAIEVKCSEFGLMVIENM</sequence>
<feature type="modified residue" description="Phosphoserine" evidence="16">
    <location>
        <position position="114"/>
    </location>
</feature>
<accession>A0A1I1G9G4</accession>
<evidence type="ECO:0000256" key="15">
    <source>
        <dbReference type="PIRSR" id="PIRSR604439-4"/>
    </source>
</evidence>
<keyword evidence="19" id="KW-1185">Reference proteome</keyword>
<evidence type="ECO:0000256" key="6">
    <source>
        <dbReference type="ARBA" id="ARBA00022723"/>
    </source>
</evidence>
<feature type="binding site" evidence="14">
    <location>
        <position position="308"/>
    </location>
    <ligand>
        <name>Mg(2+)</name>
        <dbReference type="ChEBI" id="CHEBI:18420"/>
    </ligand>
</feature>
<organism evidence="18 19">
    <name type="scientific">Pseudoalteromonas denitrificans DSM 6059</name>
    <dbReference type="NCBI Taxonomy" id="1123010"/>
    <lineage>
        <taxon>Bacteria</taxon>
        <taxon>Pseudomonadati</taxon>
        <taxon>Pseudomonadota</taxon>
        <taxon>Gammaproteobacteria</taxon>
        <taxon>Alteromonadales</taxon>
        <taxon>Pseudoalteromonadaceae</taxon>
        <taxon>Pseudoalteromonas</taxon>
    </lineage>
</organism>
<feature type="modified residue" description="N6-acetyllysine" evidence="16">
    <location>
        <position position="143"/>
    </location>
</feature>
<evidence type="ECO:0000256" key="5">
    <source>
        <dbReference type="ARBA" id="ARBA00022532"/>
    </source>
</evidence>
<dbReference type="OrthoDB" id="9806254at2"/>
<feature type="modified residue" description="N6-succinyllysine" evidence="16">
    <location>
        <position position="243"/>
    </location>
</feature>
<dbReference type="Pfam" id="PF00180">
    <property type="entry name" value="Iso_dh"/>
    <property type="match status" value="1"/>
</dbReference>
<feature type="binding site" evidence="12">
    <location>
        <position position="116"/>
    </location>
    <ligand>
        <name>D-threo-isocitrate</name>
        <dbReference type="ChEBI" id="CHEBI:15562"/>
    </ligand>
</feature>
<feature type="binding site" evidence="12">
    <location>
        <position position="114"/>
    </location>
    <ligand>
        <name>D-threo-isocitrate</name>
        <dbReference type="ChEBI" id="CHEBI:15562"/>
    </ligand>
</feature>
<dbReference type="STRING" id="1123010.SAMN02745724_00858"/>
<keyword evidence="5" id="KW-0816">Tricarboxylic acid cycle</keyword>
<feature type="binding site" evidence="13">
    <location>
        <position position="105"/>
    </location>
    <ligand>
        <name>NADP(+)</name>
        <dbReference type="ChEBI" id="CHEBI:58349"/>
    </ligand>
</feature>
<feature type="binding site" evidence="12">
    <location>
        <position position="130"/>
    </location>
    <ligand>
        <name>D-threo-isocitrate</name>
        <dbReference type="ChEBI" id="CHEBI:15562"/>
    </ligand>
</feature>
<comment type="similarity">
    <text evidence="2">Belongs to the isocitrate and isopropylmalate dehydrogenases family.</text>
</comment>
<evidence type="ECO:0000256" key="14">
    <source>
        <dbReference type="PIRSR" id="PIRSR604439-3"/>
    </source>
</evidence>
<dbReference type="EMBL" id="FOLO01000004">
    <property type="protein sequence ID" value="SFC07932.1"/>
    <property type="molecule type" value="Genomic_DNA"/>
</dbReference>
<evidence type="ECO:0000256" key="12">
    <source>
        <dbReference type="PIRSR" id="PIRSR604439-1"/>
    </source>
</evidence>
<dbReference type="EC" id="1.1.1.42" evidence="4 11"/>
<dbReference type="Gene3D" id="3.40.718.10">
    <property type="entry name" value="Isopropylmalate Dehydrogenase"/>
    <property type="match status" value="1"/>
</dbReference>
<name>A0A1I1G9G4_9GAMM</name>
<evidence type="ECO:0000256" key="10">
    <source>
        <dbReference type="ARBA" id="ARBA00023211"/>
    </source>
</evidence>
<dbReference type="InterPro" id="IPR004439">
    <property type="entry name" value="Isocitrate_DH_NADP_dimer_prok"/>
</dbReference>
<comment type="cofactor">
    <cofactor evidence="1">
        <name>Mn(2+)</name>
        <dbReference type="ChEBI" id="CHEBI:29035"/>
    </cofactor>
</comment>